<dbReference type="Proteomes" id="UP000504634">
    <property type="component" value="Unplaced"/>
</dbReference>
<dbReference type="OrthoDB" id="5175656at2759"/>
<dbReference type="GeneID" id="115623805"/>
<protein>
    <submittedName>
        <fullName evidence="3">Secernin-2</fullName>
    </submittedName>
</protein>
<proteinExistence type="inferred from homology"/>
<keyword evidence="2" id="KW-1185">Reference proteome</keyword>
<dbReference type="AlphaFoldDB" id="A0A6J2TGH1"/>
<dbReference type="GO" id="GO:0016805">
    <property type="term" value="F:dipeptidase activity"/>
    <property type="evidence" value="ECO:0007669"/>
    <property type="project" value="InterPro"/>
</dbReference>
<dbReference type="GO" id="GO:0006508">
    <property type="term" value="P:proteolysis"/>
    <property type="evidence" value="ECO:0007669"/>
    <property type="project" value="InterPro"/>
</dbReference>
<evidence type="ECO:0000313" key="3">
    <source>
        <dbReference type="RefSeq" id="XP_030374208.1"/>
    </source>
</evidence>
<dbReference type="InterPro" id="IPR005322">
    <property type="entry name" value="Peptidase_C69"/>
</dbReference>
<evidence type="ECO:0000313" key="2">
    <source>
        <dbReference type="Proteomes" id="UP000504634"/>
    </source>
</evidence>
<dbReference type="PANTHER" id="PTHR12994:SF17">
    <property type="entry name" value="LD30995P"/>
    <property type="match status" value="1"/>
</dbReference>
<evidence type="ECO:0000256" key="1">
    <source>
        <dbReference type="ARBA" id="ARBA00005705"/>
    </source>
</evidence>
<reference evidence="3" key="1">
    <citation type="submission" date="2025-08" db="UniProtKB">
        <authorList>
            <consortium name="RefSeq"/>
        </authorList>
    </citation>
    <scope>IDENTIFICATION</scope>
    <source>
        <strain evidence="3">11010-0011.00</strain>
        <tissue evidence="3">Whole body</tissue>
    </source>
</reference>
<dbReference type="Gene3D" id="3.60.60.10">
    <property type="entry name" value="Penicillin V Acylase, Chain A"/>
    <property type="match status" value="1"/>
</dbReference>
<name>A0A6J2TGH1_DROLE</name>
<dbReference type="PANTHER" id="PTHR12994">
    <property type="entry name" value="SECERNIN"/>
    <property type="match status" value="1"/>
</dbReference>
<comment type="similarity">
    <text evidence="1">Belongs to the peptidase C69 family. Secernin subfamily.</text>
</comment>
<accession>A0A6J2TGH1</accession>
<sequence length="346" mass="36734">MSSNGDCFLVLPDSCANDCLIVGRNNEDETALGVSQEVCYYDVSEVLEGKTAGGGDSTKLCVILQKPKPGVWGGDFGANERNVVVGLTWSTGEESSEDGLLGTDIVRMTLAQSESAESAVEQIGELVTKESSDAAKLNFIVCDATGAWLVSCAGKVWAAEKVKAGHLRVPSGGLTVTTTIDKSSDGLDAAANFAAAHDAETTPLAWCGPEPNGDAKYTLPDMFETLRSASNAASSRAACISVLSAKGISCHWFTATPNASESVFKPFVFAPAPRVSPLTKVQAEADVTLLHKLHSQRKPAALEHLRSLEASCVEELNNLFGLQDQPTEELDELLKDCVEAEVKFYR</sequence>
<dbReference type="RefSeq" id="XP_030374208.1">
    <property type="nucleotide sequence ID" value="XM_030518348.1"/>
</dbReference>
<organism evidence="2 3">
    <name type="scientific">Drosophila lebanonensis</name>
    <name type="common">Fruit fly</name>
    <name type="synonym">Scaptodrosophila lebanonensis</name>
    <dbReference type="NCBI Taxonomy" id="7225"/>
    <lineage>
        <taxon>Eukaryota</taxon>
        <taxon>Metazoa</taxon>
        <taxon>Ecdysozoa</taxon>
        <taxon>Arthropoda</taxon>
        <taxon>Hexapoda</taxon>
        <taxon>Insecta</taxon>
        <taxon>Pterygota</taxon>
        <taxon>Neoptera</taxon>
        <taxon>Endopterygota</taxon>
        <taxon>Diptera</taxon>
        <taxon>Brachycera</taxon>
        <taxon>Muscomorpha</taxon>
        <taxon>Ephydroidea</taxon>
        <taxon>Drosophilidae</taxon>
        <taxon>Scaptodrosophila</taxon>
    </lineage>
</organism>
<dbReference type="GO" id="GO:0070004">
    <property type="term" value="F:cysteine-type exopeptidase activity"/>
    <property type="evidence" value="ECO:0007669"/>
    <property type="project" value="InterPro"/>
</dbReference>
<gene>
    <name evidence="3" type="primary">LOC115623805</name>
</gene>